<name>L9YER4_9EURY</name>
<feature type="transmembrane region" description="Helical" evidence="1">
    <location>
        <begin position="16"/>
        <end position="37"/>
    </location>
</feature>
<dbReference type="Proteomes" id="UP000011618">
    <property type="component" value="Unassembled WGS sequence"/>
</dbReference>
<comment type="caution">
    <text evidence="2">The sequence shown here is derived from an EMBL/GenBank/DDBJ whole genome shotgun (WGS) entry which is preliminary data.</text>
</comment>
<dbReference type="AlphaFoldDB" id="L9YER4"/>
<reference evidence="2 3" key="1">
    <citation type="journal article" date="2014" name="PLoS Genet.">
        <title>Phylogenetically driven sequencing of extremely halophilic archaea reveals strategies for static and dynamic osmo-response.</title>
        <authorList>
            <person name="Becker E.A."/>
            <person name="Seitzer P.M."/>
            <person name="Tritt A."/>
            <person name="Larsen D."/>
            <person name="Krusor M."/>
            <person name="Yao A.I."/>
            <person name="Wu D."/>
            <person name="Madern D."/>
            <person name="Eisen J.A."/>
            <person name="Darling A.E."/>
            <person name="Facciotti M.T."/>
        </authorList>
    </citation>
    <scope>NUCLEOTIDE SEQUENCE [LARGE SCALE GENOMIC DNA]</scope>
    <source>
        <strain evidence="2 3">DSM 3751</strain>
    </source>
</reference>
<feature type="transmembrane region" description="Helical" evidence="1">
    <location>
        <begin position="160"/>
        <end position="180"/>
    </location>
</feature>
<accession>L9YER4</accession>
<proteinExistence type="predicted"/>
<keyword evidence="1" id="KW-0812">Transmembrane</keyword>
<evidence type="ECO:0000313" key="3">
    <source>
        <dbReference type="Proteomes" id="UP000011618"/>
    </source>
</evidence>
<feature type="transmembrane region" description="Helical" evidence="1">
    <location>
        <begin position="127"/>
        <end position="148"/>
    </location>
</feature>
<protein>
    <submittedName>
        <fullName evidence="2">Uncharacterized protein</fullName>
    </submittedName>
</protein>
<feature type="transmembrane region" description="Helical" evidence="1">
    <location>
        <begin position="49"/>
        <end position="67"/>
    </location>
</feature>
<organism evidence="2 3">
    <name type="scientific">Natrinema pallidum DSM 3751</name>
    <dbReference type="NCBI Taxonomy" id="1227495"/>
    <lineage>
        <taxon>Archaea</taxon>
        <taxon>Methanobacteriati</taxon>
        <taxon>Methanobacteriota</taxon>
        <taxon>Stenosarchaea group</taxon>
        <taxon>Halobacteria</taxon>
        <taxon>Halobacteriales</taxon>
        <taxon>Natrialbaceae</taxon>
        <taxon>Natrinema</taxon>
    </lineage>
</organism>
<dbReference type="EMBL" id="AOII01000113">
    <property type="protein sequence ID" value="ELY72027.1"/>
    <property type="molecule type" value="Genomic_DNA"/>
</dbReference>
<dbReference type="PATRIC" id="fig|1227495.3.peg.3884"/>
<keyword evidence="1" id="KW-0472">Membrane</keyword>
<evidence type="ECO:0000313" key="2">
    <source>
        <dbReference type="EMBL" id="ELY72027.1"/>
    </source>
</evidence>
<evidence type="ECO:0000256" key="1">
    <source>
        <dbReference type="SAM" id="Phobius"/>
    </source>
</evidence>
<gene>
    <name evidence="2" type="ORF">C487_19468</name>
</gene>
<keyword evidence="1" id="KW-1133">Transmembrane helix</keyword>
<sequence length="181" mass="18702">MFEPFTVAHRHPFGRYVFVTASVHGLLTGVGFAIGFYTTAGPLTGRGAVRLGLAVATGLAIGHLWTACSPVGDDLEPNRQAPSHSDQLRETAEASIRPGWIGPIRALGTLAGIGATTWPYTLDGVLFGIRGAIGLVVLIGLTLLFGAGATIGSLLEESEFVLGAQTITAGIAVVGVVWLLP</sequence>